<reference evidence="5" key="1">
    <citation type="submission" date="2016-08" db="EMBL/GenBank/DDBJ databases">
        <authorList>
            <person name="Varghese N."/>
            <person name="Submissions Spin"/>
        </authorList>
    </citation>
    <scope>NUCLEOTIDE SEQUENCE [LARGE SCALE GENOMIC DNA]</scope>
    <source>
        <strain evidence="5">SGD-1123</strain>
    </source>
</reference>
<dbReference type="PANTHER" id="PTHR11092">
    <property type="entry name" value="SUGAR NUCLEOTIDE EPIMERASE RELATED"/>
    <property type="match status" value="1"/>
</dbReference>
<keyword evidence="5" id="KW-1185">Reference proteome</keyword>
<dbReference type="PANTHER" id="PTHR11092:SF0">
    <property type="entry name" value="EPIMERASE FAMILY PROTEIN SDR39U1"/>
    <property type="match status" value="1"/>
</dbReference>
<evidence type="ECO:0000313" key="4">
    <source>
        <dbReference type="EMBL" id="SCB72057.1"/>
    </source>
</evidence>
<dbReference type="NCBIfam" id="TIGR01777">
    <property type="entry name" value="yfcH"/>
    <property type="match status" value="1"/>
</dbReference>
<proteinExistence type="inferred from homology"/>
<dbReference type="Gene3D" id="3.40.50.720">
    <property type="entry name" value="NAD(P)-binding Rossmann-like Domain"/>
    <property type="match status" value="1"/>
</dbReference>
<dbReference type="RefSeq" id="WP_058296991.1">
    <property type="nucleotide sequence ID" value="NZ_FMAU01000001.1"/>
</dbReference>
<dbReference type="AlphaFoldDB" id="A0A0V8HP80"/>
<evidence type="ECO:0008006" key="6">
    <source>
        <dbReference type="Google" id="ProtNLM"/>
    </source>
</evidence>
<evidence type="ECO:0000259" key="2">
    <source>
        <dbReference type="Pfam" id="PF01370"/>
    </source>
</evidence>
<comment type="similarity">
    <text evidence="1">Belongs to the NAD(P)-dependent epimerase/dehydratase family. SDR39U1 subfamily.</text>
</comment>
<dbReference type="SUPFAM" id="SSF51735">
    <property type="entry name" value="NAD(P)-binding Rossmann-fold domains"/>
    <property type="match status" value="1"/>
</dbReference>
<accession>A0A0V8HP80</accession>
<dbReference type="OrthoDB" id="9801773at2"/>
<dbReference type="InterPro" id="IPR013549">
    <property type="entry name" value="DUF1731"/>
</dbReference>
<sequence length="303" mass="33547">MKIAITGGTGFVGQAVTRELLDHDHEVVILTRSPEKYEKRRGVTYVKWLTDDSHPQDGLEGTEVFINLAGESINSGRWTDERKKRIINSRITSTQEVISIMKNLTHPPSCLINASAIGFYPSSTENTYTEASAEKADDFLGETVQIWENEASKAEKAGFRVVYTRFGIILGEEDGALPRMALPYKLFAGGTVLPGDQWMSWVHIDDVAKAIRFSAEHGEISGPVNVTAPTPLRMKEFGITLGSVLGRPHWIPVPPFALKIAMGEMSQLVLEGQKVLPSVLSENGFQFEYPELESALVNIYHSK</sequence>
<dbReference type="Pfam" id="PF08338">
    <property type="entry name" value="DUF1731"/>
    <property type="match status" value="1"/>
</dbReference>
<feature type="domain" description="DUF1731" evidence="3">
    <location>
        <begin position="253"/>
        <end position="299"/>
    </location>
</feature>
<protein>
    <recommendedName>
        <fullName evidence="6">TIGR01777 family protein</fullName>
    </recommendedName>
</protein>
<dbReference type="EMBL" id="FMAU01000001">
    <property type="protein sequence ID" value="SCB72057.1"/>
    <property type="molecule type" value="Genomic_DNA"/>
</dbReference>
<evidence type="ECO:0000256" key="1">
    <source>
        <dbReference type="ARBA" id="ARBA00009353"/>
    </source>
</evidence>
<feature type="domain" description="NAD-dependent epimerase/dehydratase" evidence="2">
    <location>
        <begin position="3"/>
        <end position="226"/>
    </location>
</feature>
<evidence type="ECO:0000259" key="3">
    <source>
        <dbReference type="Pfam" id="PF08338"/>
    </source>
</evidence>
<dbReference type="CDD" id="cd05242">
    <property type="entry name" value="SDR_a8"/>
    <property type="match status" value="1"/>
</dbReference>
<evidence type="ECO:0000313" key="5">
    <source>
        <dbReference type="Proteomes" id="UP000181997"/>
    </source>
</evidence>
<dbReference type="InterPro" id="IPR001509">
    <property type="entry name" value="Epimerase_deHydtase"/>
</dbReference>
<dbReference type="InterPro" id="IPR010099">
    <property type="entry name" value="SDR39U1"/>
</dbReference>
<gene>
    <name evidence="4" type="ORF">GA0061094_0031</name>
</gene>
<name>A0A0V8HP80_9BACI</name>
<dbReference type="Pfam" id="PF01370">
    <property type="entry name" value="Epimerase"/>
    <property type="match status" value="1"/>
</dbReference>
<organism evidence="4 5">
    <name type="scientific">[Bacillus] enclensis</name>
    <dbReference type="NCBI Taxonomy" id="1402860"/>
    <lineage>
        <taxon>Bacteria</taxon>
        <taxon>Bacillati</taxon>
        <taxon>Bacillota</taxon>
        <taxon>Bacilli</taxon>
        <taxon>Bacillales</taxon>
        <taxon>Bacillaceae</taxon>
        <taxon>Rossellomorea</taxon>
    </lineage>
</organism>
<dbReference type="Proteomes" id="UP000181997">
    <property type="component" value="Unassembled WGS sequence"/>
</dbReference>
<dbReference type="InterPro" id="IPR036291">
    <property type="entry name" value="NAD(P)-bd_dom_sf"/>
</dbReference>